<dbReference type="PANTHER" id="PTHR43345:SF5">
    <property type="entry name" value="3-ISOPROPYLMALATE DEHYDRATASE SMALL SUBUNIT"/>
    <property type="match status" value="1"/>
</dbReference>
<comment type="subunit">
    <text evidence="5">Heterodimer of LeuC and LeuD.</text>
</comment>
<reference evidence="12 13" key="1">
    <citation type="submission" date="2020-08" db="EMBL/GenBank/DDBJ databases">
        <title>Genomic Encyclopedia of Type Strains, Phase IV (KMG-IV): sequencing the most valuable type-strain genomes for metagenomic binning, comparative biology and taxonomic classification.</title>
        <authorList>
            <person name="Goeker M."/>
        </authorList>
    </citation>
    <scope>NUCLEOTIDE SEQUENCE [LARGE SCALE GENOMIC DNA]</scope>
    <source>
        <strain evidence="12 13">DSM 101015</strain>
    </source>
</reference>
<sequence>MAGWTTYEGKASLLPIANVDTDQLIPARFMSVPRKDGYGDYLLYDMRRAADGTLRADFVLNRHKDTGILIAGPNFGSGSSREAAVYALIDAGVRVVIATAFGDIFASNAVNNGLLPAKVSDAGAETLQRLIGEAPRTLKVDLERGVISTQTQSIPFDLQDSWRTKLMNGWDDIDLTLQHAQAIESYKDDRRTTAPWAWPAGVA</sequence>
<evidence type="ECO:0000259" key="11">
    <source>
        <dbReference type="Pfam" id="PF00694"/>
    </source>
</evidence>
<dbReference type="InterPro" id="IPR050075">
    <property type="entry name" value="LeuD"/>
</dbReference>
<protein>
    <recommendedName>
        <fullName evidence="6">3-isopropylmalate dehydratase</fullName>
        <ecNumber evidence="6">4.2.1.33</ecNumber>
    </recommendedName>
</protein>
<comment type="catalytic activity">
    <reaction evidence="1">
        <text>(2R,3S)-3-isopropylmalate = (2S)-2-isopropylmalate</text>
        <dbReference type="Rhea" id="RHEA:32287"/>
        <dbReference type="ChEBI" id="CHEBI:1178"/>
        <dbReference type="ChEBI" id="CHEBI:35121"/>
        <dbReference type="EC" id="4.2.1.33"/>
    </reaction>
</comment>
<keyword evidence="13" id="KW-1185">Reference proteome</keyword>
<accession>A0A7W6M9U1</accession>
<dbReference type="PANTHER" id="PTHR43345">
    <property type="entry name" value="3-ISOPROPYLMALATE DEHYDRATASE SMALL SUBUNIT 2-RELATED-RELATED"/>
    <property type="match status" value="1"/>
</dbReference>
<evidence type="ECO:0000256" key="1">
    <source>
        <dbReference type="ARBA" id="ARBA00000491"/>
    </source>
</evidence>
<evidence type="ECO:0000256" key="8">
    <source>
        <dbReference type="ARBA" id="ARBA00022605"/>
    </source>
</evidence>
<evidence type="ECO:0000256" key="10">
    <source>
        <dbReference type="ARBA" id="ARBA00023304"/>
    </source>
</evidence>
<dbReference type="NCBIfam" id="TIGR00171">
    <property type="entry name" value="leuD"/>
    <property type="match status" value="1"/>
</dbReference>
<dbReference type="GO" id="GO:0009098">
    <property type="term" value="P:L-leucine biosynthetic process"/>
    <property type="evidence" value="ECO:0007669"/>
    <property type="project" value="UniProtKB-UniPathway"/>
</dbReference>
<name>A0A7W6M9U1_9RHOB</name>
<evidence type="ECO:0000256" key="5">
    <source>
        <dbReference type="ARBA" id="ARBA00011271"/>
    </source>
</evidence>
<dbReference type="SUPFAM" id="SSF52016">
    <property type="entry name" value="LeuD/IlvD-like"/>
    <property type="match status" value="1"/>
</dbReference>
<evidence type="ECO:0000256" key="9">
    <source>
        <dbReference type="ARBA" id="ARBA00023239"/>
    </source>
</evidence>
<dbReference type="UniPathway" id="UPA00048">
    <property type="reaction ID" value="UER00071"/>
</dbReference>
<gene>
    <name evidence="12" type="ORF">GGR93_002807</name>
</gene>
<organism evidence="12 13">
    <name type="scientific">Sulfitobacter noctilucicola</name>
    <dbReference type="NCBI Taxonomy" id="1342301"/>
    <lineage>
        <taxon>Bacteria</taxon>
        <taxon>Pseudomonadati</taxon>
        <taxon>Pseudomonadota</taxon>
        <taxon>Alphaproteobacteria</taxon>
        <taxon>Rhodobacterales</taxon>
        <taxon>Roseobacteraceae</taxon>
        <taxon>Sulfitobacter</taxon>
    </lineage>
</organism>
<dbReference type="EMBL" id="JACIFU010000003">
    <property type="protein sequence ID" value="MBB4175019.1"/>
    <property type="molecule type" value="Genomic_DNA"/>
</dbReference>
<evidence type="ECO:0000256" key="2">
    <source>
        <dbReference type="ARBA" id="ARBA00002695"/>
    </source>
</evidence>
<dbReference type="EC" id="4.2.1.33" evidence="6"/>
<evidence type="ECO:0000256" key="7">
    <source>
        <dbReference type="ARBA" id="ARBA00022430"/>
    </source>
</evidence>
<evidence type="ECO:0000313" key="12">
    <source>
        <dbReference type="EMBL" id="MBB4175019.1"/>
    </source>
</evidence>
<comment type="similarity">
    <text evidence="4">Belongs to the LeuD family. LeuD type 1 subfamily.</text>
</comment>
<dbReference type="Proteomes" id="UP000565745">
    <property type="component" value="Unassembled WGS sequence"/>
</dbReference>
<dbReference type="InterPro" id="IPR015928">
    <property type="entry name" value="Aconitase/3IPM_dehydase_swvl"/>
</dbReference>
<dbReference type="AlphaFoldDB" id="A0A7W6M9U1"/>
<dbReference type="CDD" id="cd01577">
    <property type="entry name" value="IPMI_Swivel"/>
    <property type="match status" value="1"/>
</dbReference>
<evidence type="ECO:0000256" key="6">
    <source>
        <dbReference type="ARBA" id="ARBA00011998"/>
    </source>
</evidence>
<comment type="caution">
    <text evidence="12">The sequence shown here is derived from an EMBL/GenBank/DDBJ whole genome shotgun (WGS) entry which is preliminary data.</text>
</comment>
<evidence type="ECO:0000256" key="3">
    <source>
        <dbReference type="ARBA" id="ARBA00004729"/>
    </source>
</evidence>
<dbReference type="OrthoDB" id="9777465at2"/>
<comment type="function">
    <text evidence="2">Catalyzes the isomerization between 2-isopropylmalate and 3-isopropylmalate, via the formation of 2-isopropylmaleate.</text>
</comment>
<evidence type="ECO:0000313" key="13">
    <source>
        <dbReference type="Proteomes" id="UP000565745"/>
    </source>
</evidence>
<dbReference type="InterPro" id="IPR033940">
    <property type="entry name" value="IPMI_Swivel"/>
</dbReference>
<keyword evidence="8" id="KW-0028">Amino-acid biosynthesis</keyword>
<keyword evidence="10" id="KW-0100">Branched-chain amino acid biosynthesis</keyword>
<dbReference type="NCBIfam" id="NF002458">
    <property type="entry name" value="PRK01641.1"/>
    <property type="match status" value="1"/>
</dbReference>
<dbReference type="InterPro" id="IPR000573">
    <property type="entry name" value="AconitaseA/IPMdHydase_ssu_swvl"/>
</dbReference>
<proteinExistence type="inferred from homology"/>
<dbReference type="GO" id="GO:0009316">
    <property type="term" value="C:3-isopropylmalate dehydratase complex"/>
    <property type="evidence" value="ECO:0007669"/>
    <property type="project" value="InterPro"/>
</dbReference>
<evidence type="ECO:0000256" key="4">
    <source>
        <dbReference type="ARBA" id="ARBA00009845"/>
    </source>
</evidence>
<keyword evidence="9 12" id="KW-0456">Lyase</keyword>
<feature type="domain" description="Aconitase A/isopropylmalate dehydratase small subunit swivel" evidence="11">
    <location>
        <begin position="1"/>
        <end position="120"/>
    </location>
</feature>
<dbReference type="RefSeq" id="WP_025055885.1">
    <property type="nucleotide sequence ID" value="NZ_JACIFU010000003.1"/>
</dbReference>
<dbReference type="Pfam" id="PF00694">
    <property type="entry name" value="Aconitase_C"/>
    <property type="match status" value="1"/>
</dbReference>
<dbReference type="GO" id="GO:0003861">
    <property type="term" value="F:3-isopropylmalate dehydratase activity"/>
    <property type="evidence" value="ECO:0007669"/>
    <property type="project" value="UniProtKB-EC"/>
</dbReference>
<comment type="pathway">
    <text evidence="3">Amino-acid biosynthesis; L-leucine biosynthesis; L-leucine from 3-methyl-2-oxobutanoate: step 2/4.</text>
</comment>
<dbReference type="InterPro" id="IPR004431">
    <property type="entry name" value="3-IsopropMal_deHydase_ssu"/>
</dbReference>
<keyword evidence="7" id="KW-0432">Leucine biosynthesis</keyword>
<dbReference type="Gene3D" id="3.20.19.10">
    <property type="entry name" value="Aconitase, domain 4"/>
    <property type="match status" value="1"/>
</dbReference>